<feature type="compositionally biased region" description="Polar residues" evidence="1">
    <location>
        <begin position="27"/>
        <end position="53"/>
    </location>
</feature>
<organism evidence="2 3">
    <name type="scientific">Tuber magnatum</name>
    <name type="common">white Piedmont truffle</name>
    <dbReference type="NCBI Taxonomy" id="42249"/>
    <lineage>
        <taxon>Eukaryota</taxon>
        <taxon>Fungi</taxon>
        <taxon>Dikarya</taxon>
        <taxon>Ascomycota</taxon>
        <taxon>Pezizomycotina</taxon>
        <taxon>Pezizomycetes</taxon>
        <taxon>Pezizales</taxon>
        <taxon>Tuberaceae</taxon>
        <taxon>Tuber</taxon>
    </lineage>
</organism>
<name>A0A317SKV5_9PEZI</name>
<feature type="region of interest" description="Disordered" evidence="1">
    <location>
        <begin position="1"/>
        <end position="81"/>
    </location>
</feature>
<feature type="compositionally biased region" description="Pro residues" evidence="1">
    <location>
        <begin position="70"/>
        <end position="81"/>
    </location>
</feature>
<accession>A0A317SKV5</accession>
<sequence>MNITRQQPPPPNPLSNSYEGISGCHVPTTTESFSTSENGKTSNLMLTASTGNGRSPRPSPSPDLLNALPDPAPTNPGPPALTCPVPGCPLVLKGRMRRGYLWRHLKRPGTHKRTGDEKAAWLHLHKIEHDRLVAAGSITPPPCAIP</sequence>
<protein>
    <submittedName>
        <fullName evidence="2">Uncharacterized protein</fullName>
    </submittedName>
</protein>
<proteinExistence type="predicted"/>
<dbReference type="AlphaFoldDB" id="A0A317SKV5"/>
<evidence type="ECO:0000313" key="3">
    <source>
        <dbReference type="Proteomes" id="UP000246991"/>
    </source>
</evidence>
<dbReference type="Proteomes" id="UP000246991">
    <property type="component" value="Unassembled WGS sequence"/>
</dbReference>
<gene>
    <name evidence="2" type="ORF">C7212DRAFT_365277</name>
</gene>
<comment type="caution">
    <text evidence="2">The sequence shown here is derived from an EMBL/GenBank/DDBJ whole genome shotgun (WGS) entry which is preliminary data.</text>
</comment>
<keyword evidence="3" id="KW-1185">Reference proteome</keyword>
<evidence type="ECO:0000313" key="2">
    <source>
        <dbReference type="EMBL" id="PWW74260.1"/>
    </source>
</evidence>
<dbReference type="EMBL" id="PYWC01000063">
    <property type="protein sequence ID" value="PWW74260.1"/>
    <property type="molecule type" value="Genomic_DNA"/>
</dbReference>
<evidence type="ECO:0000256" key="1">
    <source>
        <dbReference type="SAM" id="MobiDB-lite"/>
    </source>
</evidence>
<reference evidence="2 3" key="1">
    <citation type="submission" date="2018-03" db="EMBL/GenBank/DDBJ databases">
        <title>Genomes of Pezizomycetes fungi and the evolution of truffles.</title>
        <authorList>
            <person name="Murat C."/>
            <person name="Payen T."/>
            <person name="Noel B."/>
            <person name="Kuo A."/>
            <person name="Martin F.M."/>
        </authorList>
    </citation>
    <scope>NUCLEOTIDE SEQUENCE [LARGE SCALE GENOMIC DNA]</scope>
    <source>
        <strain evidence="2">091103-1</strain>
    </source>
</reference>
<dbReference type="OrthoDB" id="10479075at2759"/>